<dbReference type="Proteomes" id="UP000722165">
    <property type="component" value="Unassembled WGS sequence"/>
</dbReference>
<evidence type="ECO:0000313" key="4">
    <source>
        <dbReference type="Proteomes" id="UP000722165"/>
    </source>
</evidence>
<dbReference type="EMBL" id="JAHSPR010000003">
    <property type="protein sequence ID" value="MBV4396635.1"/>
    <property type="molecule type" value="Genomic_DNA"/>
</dbReference>
<evidence type="ECO:0000256" key="1">
    <source>
        <dbReference type="SAM" id="Phobius"/>
    </source>
</evidence>
<keyword evidence="1" id="KW-0472">Membrane</keyword>
<protein>
    <submittedName>
        <fullName evidence="3">Pilus assembly protein</fullName>
    </submittedName>
</protein>
<accession>A0ABS6NLY4</accession>
<feature type="transmembrane region" description="Helical" evidence="1">
    <location>
        <begin position="12"/>
        <end position="38"/>
    </location>
</feature>
<organism evidence="3 4">
    <name type="scientific">Advenella alkanexedens</name>
    <dbReference type="NCBI Taxonomy" id="1481665"/>
    <lineage>
        <taxon>Bacteria</taxon>
        <taxon>Pseudomonadati</taxon>
        <taxon>Pseudomonadota</taxon>
        <taxon>Betaproteobacteria</taxon>
        <taxon>Burkholderiales</taxon>
        <taxon>Alcaligenaceae</taxon>
    </lineage>
</organism>
<dbReference type="Pfam" id="PF07811">
    <property type="entry name" value="TadE"/>
    <property type="match status" value="1"/>
</dbReference>
<reference evidence="3 4" key="1">
    <citation type="submission" date="2021-06" db="EMBL/GenBank/DDBJ databases">
        <authorList>
            <person name="Lu T."/>
            <person name="Wang Q."/>
            <person name="Han X."/>
        </authorList>
    </citation>
    <scope>NUCLEOTIDE SEQUENCE [LARGE SCALE GENOMIC DNA]</scope>
    <source>
        <strain evidence="3 4">LAM0050</strain>
    </source>
</reference>
<comment type="caution">
    <text evidence="3">The sequence shown here is derived from an EMBL/GenBank/DDBJ whole genome shotgun (WGS) entry which is preliminary data.</text>
</comment>
<proteinExistence type="predicted"/>
<dbReference type="RefSeq" id="WP_217734763.1">
    <property type="nucleotide sequence ID" value="NZ_JAHSPR010000003.1"/>
</dbReference>
<sequence>MQQTRKGQQGVAAIEFALVFTVLLTICLAIVSFGMLMWTQQKVSHIAGDSTRVALQYSINGEADYAEKACLHAKTMVAADFILEGLLDPENPDADKVFCDASAVACAWALNDPTQKCLQLIMTVTVDGLPLVNMVQAVGKMFSNKTGGWIPTELSATSVIKITDLSGA</sequence>
<evidence type="ECO:0000313" key="3">
    <source>
        <dbReference type="EMBL" id="MBV4396635.1"/>
    </source>
</evidence>
<gene>
    <name evidence="3" type="ORF">KU392_05085</name>
</gene>
<keyword evidence="4" id="KW-1185">Reference proteome</keyword>
<name>A0ABS6NLY4_9BURK</name>
<feature type="domain" description="TadE-like" evidence="2">
    <location>
        <begin position="10"/>
        <end position="51"/>
    </location>
</feature>
<dbReference type="InterPro" id="IPR012495">
    <property type="entry name" value="TadE-like_dom"/>
</dbReference>
<evidence type="ECO:0000259" key="2">
    <source>
        <dbReference type="Pfam" id="PF07811"/>
    </source>
</evidence>
<keyword evidence="1" id="KW-1133">Transmembrane helix</keyword>
<keyword evidence="1" id="KW-0812">Transmembrane</keyword>